<proteinExistence type="predicted"/>
<organism evidence="2 3">
    <name type="scientific">Haloquadratum walsbyi J07HQW2</name>
    <dbReference type="NCBI Taxonomy" id="1238425"/>
    <lineage>
        <taxon>Archaea</taxon>
        <taxon>Methanobacteriati</taxon>
        <taxon>Methanobacteriota</taxon>
        <taxon>Stenosarchaea group</taxon>
        <taxon>Halobacteria</taxon>
        <taxon>Halobacteriales</taxon>
        <taxon>Haloferacaceae</taxon>
        <taxon>Haloquadratum</taxon>
    </lineage>
</organism>
<reference evidence="2 3" key="1">
    <citation type="journal article" date="2013" name="PLoS ONE">
        <title>Assembly-driven community genomics of a hypersaline microbial ecosystem.</title>
        <authorList>
            <person name="Podell S."/>
            <person name="Ugalde J.A."/>
            <person name="Narasingarao P."/>
            <person name="Banfield J.F."/>
            <person name="Heidelberg K.B."/>
            <person name="Allen E.E."/>
        </authorList>
    </citation>
    <scope>NUCLEOTIDE SEQUENCE [LARGE SCALE GENOMIC DNA]</scope>
    <source>
        <strain evidence="3">J07HQW2</strain>
    </source>
</reference>
<evidence type="ECO:0000313" key="3">
    <source>
        <dbReference type="Proteomes" id="UP000030710"/>
    </source>
</evidence>
<feature type="compositionally biased region" description="Polar residues" evidence="1">
    <location>
        <begin position="26"/>
        <end position="42"/>
    </location>
</feature>
<accession>U1PX01</accession>
<dbReference type="HOGENOM" id="CLU_3147922_0_0_2"/>
<evidence type="ECO:0000256" key="1">
    <source>
        <dbReference type="SAM" id="MobiDB-lite"/>
    </source>
</evidence>
<sequence length="48" mass="5074">MLPRRTACGLTLSGHPEAAEYPCAASQVSGSRQSIGQSSEYTQGRVYA</sequence>
<gene>
    <name evidence="2" type="ORF">J07HQW2_03457</name>
</gene>
<protein>
    <submittedName>
        <fullName evidence="2">Uncharacterized protein</fullName>
    </submittedName>
</protein>
<name>U1PX01_9EURY</name>
<dbReference type="AlphaFoldDB" id="U1PX01"/>
<dbReference type="Proteomes" id="UP000030710">
    <property type="component" value="Unassembled WGS sequence"/>
</dbReference>
<dbReference type="EMBL" id="KE356561">
    <property type="protein sequence ID" value="ERG96971.1"/>
    <property type="molecule type" value="Genomic_DNA"/>
</dbReference>
<feature type="region of interest" description="Disordered" evidence="1">
    <location>
        <begin position="25"/>
        <end position="48"/>
    </location>
</feature>
<evidence type="ECO:0000313" key="2">
    <source>
        <dbReference type="EMBL" id="ERG96971.1"/>
    </source>
</evidence>